<dbReference type="Gene3D" id="3.30.230.10">
    <property type="match status" value="1"/>
</dbReference>
<sequence length="231" mass="25315">MLSRCYGSAVHGVEAVTITIETSVMKGNKFFMVGLPDNAVKESEQRVEAALKYNGYYFPRKRTVVNLAPADIRKEGSAYDLPIAMGILKSSDQIMADNLEKYLIMGELALDGSLRPIKGALPICIQAKKEGFKYFMLPEANSHEASIVDGIDVLPIQSLKQAIDHIEGIERITPLTTIASELFFSNNNEYEVDFSDVQGQENIKRGMEIAAAGGHNVLMVGPPGSGVNYKR</sequence>
<organism evidence="2 3">
    <name type="scientific">Marinigracilibium pacificum</name>
    <dbReference type="NCBI Taxonomy" id="2729599"/>
    <lineage>
        <taxon>Bacteria</taxon>
        <taxon>Pseudomonadati</taxon>
        <taxon>Bacteroidota</taxon>
        <taxon>Cytophagia</taxon>
        <taxon>Cytophagales</taxon>
        <taxon>Flammeovirgaceae</taxon>
        <taxon>Marinigracilibium</taxon>
    </lineage>
</organism>
<reference evidence="2 3" key="1">
    <citation type="submission" date="2020-04" db="EMBL/GenBank/DDBJ databases">
        <title>Flammeovirgaceae bacterium KN852 isolated from deep sea.</title>
        <authorList>
            <person name="Zhang D.-C."/>
        </authorList>
    </citation>
    <scope>NUCLEOTIDE SEQUENCE [LARGE SCALE GENOMIC DNA]</scope>
    <source>
        <strain evidence="2 3">KN852</strain>
    </source>
</reference>
<dbReference type="InterPro" id="IPR014721">
    <property type="entry name" value="Ribsml_uS5_D2-typ_fold_subgr"/>
</dbReference>
<dbReference type="InterPro" id="IPR020568">
    <property type="entry name" value="Ribosomal_Su5_D2-typ_SF"/>
</dbReference>
<dbReference type="Pfam" id="PF01078">
    <property type="entry name" value="Mg_chelatase"/>
    <property type="match status" value="1"/>
</dbReference>
<evidence type="ECO:0000259" key="1">
    <source>
        <dbReference type="Pfam" id="PF01078"/>
    </source>
</evidence>
<dbReference type="InterPro" id="IPR000523">
    <property type="entry name" value="Mg_chelatse_chII-like_cat_dom"/>
</dbReference>
<dbReference type="Pfam" id="PF13541">
    <property type="entry name" value="ChlI"/>
    <property type="match status" value="1"/>
</dbReference>
<evidence type="ECO:0000313" key="3">
    <source>
        <dbReference type="Proteomes" id="UP000559010"/>
    </source>
</evidence>
<dbReference type="SUPFAM" id="SSF52540">
    <property type="entry name" value="P-loop containing nucleoside triphosphate hydrolases"/>
    <property type="match status" value="1"/>
</dbReference>
<dbReference type="Gene3D" id="3.40.50.300">
    <property type="entry name" value="P-loop containing nucleotide triphosphate hydrolases"/>
    <property type="match status" value="1"/>
</dbReference>
<keyword evidence="2" id="KW-0547">Nucleotide-binding</keyword>
<dbReference type="EMBL" id="JABBNU010000012">
    <property type="protein sequence ID" value="NMM50340.1"/>
    <property type="molecule type" value="Genomic_DNA"/>
</dbReference>
<dbReference type="SUPFAM" id="SSF54211">
    <property type="entry name" value="Ribosomal protein S5 domain 2-like"/>
    <property type="match status" value="1"/>
</dbReference>
<dbReference type="InterPro" id="IPR045006">
    <property type="entry name" value="CHLI-like"/>
</dbReference>
<dbReference type="PANTHER" id="PTHR32039">
    <property type="entry name" value="MAGNESIUM-CHELATASE SUBUNIT CHLI"/>
    <property type="match status" value="1"/>
</dbReference>
<accession>A0A848J762</accession>
<gene>
    <name evidence="2" type="ORF">HH304_18165</name>
</gene>
<name>A0A848J762_9BACT</name>
<evidence type="ECO:0000313" key="2">
    <source>
        <dbReference type="EMBL" id="NMM50340.1"/>
    </source>
</evidence>
<dbReference type="AlphaFoldDB" id="A0A848J762"/>
<feature type="domain" description="Magnesium chelatase ChlI-like catalytic" evidence="1">
    <location>
        <begin position="193"/>
        <end position="226"/>
    </location>
</feature>
<dbReference type="RefSeq" id="WP_169684704.1">
    <property type="nucleotide sequence ID" value="NZ_JABBNU010000012.1"/>
</dbReference>
<dbReference type="GO" id="GO:0005524">
    <property type="term" value="F:ATP binding"/>
    <property type="evidence" value="ECO:0007669"/>
    <property type="project" value="UniProtKB-KW"/>
</dbReference>
<proteinExistence type="predicted"/>
<dbReference type="PANTHER" id="PTHR32039:SF7">
    <property type="entry name" value="COMPETENCE PROTEIN COMM"/>
    <property type="match status" value="1"/>
</dbReference>
<protein>
    <submittedName>
        <fullName evidence="2">ATP-binding protein</fullName>
    </submittedName>
</protein>
<keyword evidence="3" id="KW-1185">Reference proteome</keyword>
<dbReference type="InterPro" id="IPR027417">
    <property type="entry name" value="P-loop_NTPase"/>
</dbReference>
<dbReference type="Proteomes" id="UP000559010">
    <property type="component" value="Unassembled WGS sequence"/>
</dbReference>
<comment type="caution">
    <text evidence="2">The sequence shown here is derived from an EMBL/GenBank/DDBJ whole genome shotgun (WGS) entry which is preliminary data.</text>
</comment>
<keyword evidence="2" id="KW-0067">ATP-binding</keyword>